<dbReference type="GO" id="GO:0031145">
    <property type="term" value="P:anaphase-promoting complex-dependent catabolic process"/>
    <property type="evidence" value="ECO:0007669"/>
    <property type="project" value="InterPro"/>
</dbReference>
<dbReference type="EMBL" id="HE806316">
    <property type="protein sequence ID" value="CCH57873.1"/>
    <property type="molecule type" value="Genomic_DNA"/>
</dbReference>
<proteinExistence type="predicted"/>
<feature type="region of interest" description="Disordered" evidence="1">
    <location>
        <begin position="35"/>
        <end position="58"/>
    </location>
</feature>
<evidence type="ECO:0000313" key="2">
    <source>
        <dbReference type="EMBL" id="CCH57873.1"/>
    </source>
</evidence>
<organism evidence="2 3">
    <name type="scientific">Henningerozyma blattae (strain ATCC 34711 / CBS 6284 / DSM 70876 / NBRC 10599 / NRRL Y-10934 / UCD 77-7)</name>
    <name type="common">Yeast</name>
    <name type="synonym">Tetrapisispora blattae</name>
    <dbReference type="NCBI Taxonomy" id="1071380"/>
    <lineage>
        <taxon>Eukaryota</taxon>
        <taxon>Fungi</taxon>
        <taxon>Dikarya</taxon>
        <taxon>Ascomycota</taxon>
        <taxon>Saccharomycotina</taxon>
        <taxon>Saccharomycetes</taxon>
        <taxon>Saccharomycetales</taxon>
        <taxon>Saccharomycetaceae</taxon>
        <taxon>Henningerozyma</taxon>
    </lineage>
</organism>
<dbReference type="InParanoid" id="I2GUS1"/>
<dbReference type="STRING" id="1071380.I2GUS1"/>
<feature type="region of interest" description="Disordered" evidence="1">
    <location>
        <begin position="167"/>
        <end position="221"/>
    </location>
</feature>
<evidence type="ECO:0000256" key="1">
    <source>
        <dbReference type="SAM" id="MobiDB-lite"/>
    </source>
</evidence>
<accession>I2GUS1</accession>
<evidence type="ECO:0000313" key="3">
    <source>
        <dbReference type="Proteomes" id="UP000002866"/>
    </source>
</evidence>
<dbReference type="Pfam" id="PF05841">
    <property type="entry name" value="Apc15p"/>
    <property type="match status" value="1"/>
</dbReference>
<dbReference type="GeneID" id="14492824"/>
<dbReference type="AlphaFoldDB" id="I2GUS1"/>
<dbReference type="InterPro" id="IPR008402">
    <property type="entry name" value="APC_su15/mnd2"/>
</dbReference>
<sequence length="472" mass="55234">MDENFSLRSVCQGSKSLCDLSLFRDIKDELLAEKQQQNTKKFVPERSRDTFSASSQKGTIRPRTRYSFPLPLAAYNPFDEMPFYFSRNRRNRRFDEAQMKLEQYRRNKRAIRNLGKDYFRPIGLNKTMRQIEEERLKIEEERIRTEQEQREMEQQRAFEEQQFRAQQIQHLQEQQRRRQQQQQQQYMAEEVATRTNIPSQQENEDGVVVEPNSDIHHSGISDNSINMMTIQAPISIRPPPIATFETDQNFVESQQNISINQQFRTTDHQHRSYQGTIDNDNNHNTTFIEGGTIHGEDLDEEIDEDEDDDLSYDYDAEYDRVDSTDNNNSHNQSELYKNTTNSLNHTIIHDDGIIENIDTDIMDNVDNSIVGEDFGNFSVRRNGTRMTRGQSIQQYVASSNIDNSEFAVVDEYEHPNLHIDQDSDLINEHEFTEIPVLNISDTLQLTDNEMNSSVTHDINIQNTGSEDTHNDI</sequence>
<dbReference type="RefSeq" id="XP_004177392.1">
    <property type="nucleotide sequence ID" value="XM_004177344.1"/>
</dbReference>
<protein>
    <submittedName>
        <fullName evidence="2">Uncharacterized protein</fullName>
    </submittedName>
</protein>
<keyword evidence="3" id="KW-1185">Reference proteome</keyword>
<dbReference type="HOGENOM" id="CLU_578934_0_0_1"/>
<name>I2GUS1_HENB6</name>
<dbReference type="Proteomes" id="UP000002866">
    <property type="component" value="Chromosome 1"/>
</dbReference>
<gene>
    <name evidence="2" type="primary">TBLA0A00720</name>
    <name evidence="2" type="ORF">TBLA_0A00720</name>
</gene>
<reference evidence="2 3" key="1">
    <citation type="journal article" date="2011" name="Proc. Natl. Acad. Sci. U.S.A.">
        <title>Evolutionary erosion of yeast sex chromosomes by mating-type switching accidents.</title>
        <authorList>
            <person name="Gordon J.L."/>
            <person name="Armisen D."/>
            <person name="Proux-Wera E."/>
            <person name="Oheigeartaigh S.S."/>
            <person name="Byrne K.P."/>
            <person name="Wolfe K.H."/>
        </authorList>
    </citation>
    <scope>NUCLEOTIDE SEQUENCE [LARGE SCALE GENOMIC DNA]</scope>
    <source>
        <strain evidence="3">ATCC 34711 / CBS 6284 / DSM 70876 / NBRC 10599 / NRRL Y-10934 / UCD 77-7</strain>
    </source>
</reference>
<dbReference type="GO" id="GO:0005680">
    <property type="term" value="C:anaphase-promoting complex"/>
    <property type="evidence" value="ECO:0007669"/>
    <property type="project" value="InterPro"/>
</dbReference>
<dbReference type="OMA" id="HERYNMR"/>
<dbReference type="OrthoDB" id="4047136at2759"/>
<dbReference type="KEGG" id="tbl:TBLA_0A00720"/>